<feature type="coiled-coil region" evidence="9">
    <location>
        <begin position="271"/>
        <end position="305"/>
    </location>
</feature>
<evidence type="ECO:0000313" key="13">
    <source>
        <dbReference type="Proteomes" id="UP000265000"/>
    </source>
</evidence>
<evidence type="ECO:0000259" key="11">
    <source>
        <dbReference type="PROSITE" id="PS50888"/>
    </source>
</evidence>
<accession>A0A3Q2PY79</accession>
<feature type="compositionally biased region" description="Polar residues" evidence="10">
    <location>
        <begin position="315"/>
        <end position="326"/>
    </location>
</feature>
<evidence type="ECO:0000256" key="1">
    <source>
        <dbReference type="ARBA" id="ARBA00004123"/>
    </source>
</evidence>
<dbReference type="Pfam" id="PF11851">
    <property type="entry name" value="DUF3371"/>
    <property type="match status" value="1"/>
</dbReference>
<dbReference type="Pfam" id="PF00010">
    <property type="entry name" value="HLH"/>
    <property type="match status" value="1"/>
</dbReference>
<dbReference type="InterPro" id="IPR031867">
    <property type="entry name" value="MiT/TFE_N"/>
</dbReference>
<comment type="subcellular location">
    <subcellularLocation>
        <location evidence="2">Cytoplasm</location>
    </subcellularLocation>
    <subcellularLocation>
        <location evidence="1">Nucleus</location>
    </subcellularLocation>
</comment>
<dbReference type="PROSITE" id="PS50888">
    <property type="entry name" value="BHLH"/>
    <property type="match status" value="1"/>
</dbReference>
<feature type="region of interest" description="Disordered" evidence="10">
    <location>
        <begin position="420"/>
        <end position="457"/>
    </location>
</feature>
<evidence type="ECO:0000256" key="2">
    <source>
        <dbReference type="ARBA" id="ARBA00004496"/>
    </source>
</evidence>
<dbReference type="GO" id="GO:0005634">
    <property type="term" value="C:nucleus"/>
    <property type="evidence" value="ECO:0007669"/>
    <property type="project" value="UniProtKB-SubCell"/>
</dbReference>
<feature type="compositionally biased region" description="Low complexity" evidence="10">
    <location>
        <begin position="327"/>
        <end position="349"/>
    </location>
</feature>
<dbReference type="InterPro" id="IPR021802">
    <property type="entry name" value="MiT/TFE_C"/>
</dbReference>
<feature type="compositionally biased region" description="Low complexity" evidence="10">
    <location>
        <begin position="1"/>
        <end position="14"/>
    </location>
</feature>
<dbReference type="InterPro" id="IPR011598">
    <property type="entry name" value="bHLH_dom"/>
</dbReference>
<dbReference type="Ensembl" id="ENSFHET00000027254.1">
    <property type="protein sequence ID" value="ENSFHEP00000018312.1"/>
    <property type="gene ID" value="ENSFHEG00000020182.1"/>
</dbReference>
<reference evidence="12" key="1">
    <citation type="submission" date="2025-08" db="UniProtKB">
        <authorList>
            <consortium name="Ensembl"/>
        </authorList>
    </citation>
    <scope>IDENTIFICATION</scope>
</reference>
<keyword evidence="6" id="KW-0010">Activator</keyword>
<feature type="region of interest" description="Disordered" evidence="10">
    <location>
        <begin position="315"/>
        <end position="349"/>
    </location>
</feature>
<keyword evidence="9" id="KW-0175">Coiled coil</keyword>
<evidence type="ECO:0000256" key="10">
    <source>
        <dbReference type="SAM" id="MobiDB-lite"/>
    </source>
</evidence>
<feature type="compositionally biased region" description="Basic and acidic residues" evidence="10">
    <location>
        <begin position="15"/>
        <end position="24"/>
    </location>
</feature>
<keyword evidence="5" id="KW-0238">DNA-binding</keyword>
<feature type="compositionally biased region" description="Polar residues" evidence="10">
    <location>
        <begin position="103"/>
        <end position="113"/>
    </location>
</feature>
<proteinExistence type="inferred from homology"/>
<feature type="region of interest" description="Disordered" evidence="10">
    <location>
        <begin position="103"/>
        <end position="132"/>
    </location>
</feature>
<dbReference type="GO" id="GO:0000978">
    <property type="term" value="F:RNA polymerase II cis-regulatory region sequence-specific DNA binding"/>
    <property type="evidence" value="ECO:0007669"/>
    <property type="project" value="TreeGrafter"/>
</dbReference>
<reference evidence="12" key="2">
    <citation type="submission" date="2025-09" db="UniProtKB">
        <authorList>
            <consortium name="Ensembl"/>
        </authorList>
    </citation>
    <scope>IDENTIFICATION</scope>
</reference>
<feature type="domain" description="BHLH" evidence="11">
    <location>
        <begin position="219"/>
        <end position="271"/>
    </location>
</feature>
<keyword evidence="13" id="KW-1185">Reference proteome</keyword>
<dbReference type="PANTHER" id="PTHR45776">
    <property type="entry name" value="MIP04163P"/>
    <property type="match status" value="1"/>
</dbReference>
<feature type="region of interest" description="Disordered" evidence="10">
    <location>
        <begin position="1"/>
        <end position="55"/>
    </location>
</feature>
<dbReference type="STRING" id="8078.ENSFHEP00000018312"/>
<keyword evidence="8" id="KW-0539">Nucleus</keyword>
<comment type="similarity">
    <text evidence="3">Belongs to the MiT/TFE family.</text>
</comment>
<dbReference type="SMART" id="SM00353">
    <property type="entry name" value="HLH"/>
    <property type="match status" value="1"/>
</dbReference>
<dbReference type="Gene3D" id="4.10.280.10">
    <property type="entry name" value="Helix-loop-helix DNA-binding domain"/>
    <property type="match status" value="1"/>
</dbReference>
<evidence type="ECO:0000256" key="4">
    <source>
        <dbReference type="ARBA" id="ARBA00023015"/>
    </source>
</evidence>
<dbReference type="CDD" id="cd18926">
    <property type="entry name" value="bHLHzip_MITF"/>
    <property type="match status" value="1"/>
</dbReference>
<name>A0A3Q2PY79_FUNHE</name>
<evidence type="ECO:0000256" key="6">
    <source>
        <dbReference type="ARBA" id="ARBA00023159"/>
    </source>
</evidence>
<organism evidence="12 13">
    <name type="scientific">Fundulus heteroclitus</name>
    <name type="common">Killifish</name>
    <name type="synonym">Mummichog</name>
    <dbReference type="NCBI Taxonomy" id="8078"/>
    <lineage>
        <taxon>Eukaryota</taxon>
        <taxon>Metazoa</taxon>
        <taxon>Chordata</taxon>
        <taxon>Craniata</taxon>
        <taxon>Vertebrata</taxon>
        <taxon>Euteleostomi</taxon>
        <taxon>Actinopterygii</taxon>
        <taxon>Neopterygii</taxon>
        <taxon>Teleostei</taxon>
        <taxon>Neoteleostei</taxon>
        <taxon>Acanthomorphata</taxon>
        <taxon>Ovalentaria</taxon>
        <taxon>Atherinomorphae</taxon>
        <taxon>Cyprinodontiformes</taxon>
        <taxon>Fundulidae</taxon>
        <taxon>Fundulus</taxon>
    </lineage>
</organism>
<dbReference type="PANTHER" id="PTHR45776:SF3">
    <property type="entry name" value="TRANSCRIPTION FACTOR E3"/>
    <property type="match status" value="1"/>
</dbReference>
<dbReference type="SUPFAM" id="SSF47459">
    <property type="entry name" value="HLH, helix-loop-helix DNA-binding domain"/>
    <property type="match status" value="1"/>
</dbReference>
<dbReference type="GeneTree" id="ENSGT00940000157503"/>
<dbReference type="InterPro" id="IPR036638">
    <property type="entry name" value="HLH_DNA-bd_sf"/>
</dbReference>
<evidence type="ECO:0000256" key="8">
    <source>
        <dbReference type="ARBA" id="ARBA00023242"/>
    </source>
</evidence>
<evidence type="ECO:0000256" key="5">
    <source>
        <dbReference type="ARBA" id="ARBA00023125"/>
    </source>
</evidence>
<sequence>MSSRVLLRQQLMREQAQEQERREAQQQASASQLRASDSTPAISVTLPPNAARPPPAQVPVEVLKVQTHLENPTKYHIQQAQRQQVKQYLSTTLGNKAVTQSLGVSPVHQSSSAPEVGPSASSAPNSPMALLNIGSNKEEDDVIDDIISLESSFNDEIITLIDSGLQLPSTLQLPGNLLDVYHSPGMAGPTLTVSNSCPADLPQIKREITADTKAFLKERQKKDNHNLERRRRFNINDRIKELGTLIPKSSDETRWNKGTILKASVDYIRKLQKEQQRAKDIEVRQKKLEQANHILMLRIQELEMQARLHGLPAANNISSALNPNVSQQQQQQQHHQAAPHGGQPLPTNTAAASTLSLSSLGAAAQPLPASFLSPPSSDSPAGVTLSSPLDLGSLSFAELDDPTASALYPDVGLGDILMDDGCALSPERMGEPLFSPLSPGASKTSSRRSSFDMDEDL</sequence>
<evidence type="ECO:0000256" key="3">
    <source>
        <dbReference type="ARBA" id="ARBA00008289"/>
    </source>
</evidence>
<evidence type="ECO:0000256" key="9">
    <source>
        <dbReference type="SAM" id="Coils"/>
    </source>
</evidence>
<dbReference type="GO" id="GO:0005737">
    <property type="term" value="C:cytoplasm"/>
    <property type="evidence" value="ECO:0007669"/>
    <property type="project" value="UniProtKB-SubCell"/>
</dbReference>
<dbReference type="AlphaFoldDB" id="A0A3Q2PY79"/>
<evidence type="ECO:0000256" key="7">
    <source>
        <dbReference type="ARBA" id="ARBA00023163"/>
    </source>
</evidence>
<dbReference type="Proteomes" id="UP000265000">
    <property type="component" value="Unplaced"/>
</dbReference>
<dbReference type="Pfam" id="PF15951">
    <property type="entry name" value="MITF_TFEB_C_3_N"/>
    <property type="match status" value="1"/>
</dbReference>
<keyword evidence="4" id="KW-0805">Transcription regulation</keyword>
<dbReference type="FunFam" id="4.10.280.10:FF:000003">
    <property type="entry name" value="microphthalmia-associated transcription factor isoform X1"/>
    <property type="match status" value="1"/>
</dbReference>
<keyword evidence="7" id="KW-0804">Transcription</keyword>
<feature type="compositionally biased region" description="Low complexity" evidence="10">
    <location>
        <begin position="118"/>
        <end position="129"/>
    </location>
</feature>
<feature type="compositionally biased region" description="Low complexity" evidence="10">
    <location>
        <begin position="25"/>
        <end position="36"/>
    </location>
</feature>
<dbReference type="GO" id="GO:0000981">
    <property type="term" value="F:DNA-binding transcription factor activity, RNA polymerase II-specific"/>
    <property type="evidence" value="ECO:0007669"/>
    <property type="project" value="TreeGrafter"/>
</dbReference>
<dbReference type="GO" id="GO:0046983">
    <property type="term" value="F:protein dimerization activity"/>
    <property type="evidence" value="ECO:0007669"/>
    <property type="project" value="InterPro"/>
</dbReference>
<evidence type="ECO:0000313" key="12">
    <source>
        <dbReference type="Ensembl" id="ENSFHEP00000018312.1"/>
    </source>
</evidence>
<protein>
    <submittedName>
        <fullName evidence="12">Transcription factor binding to IGHM enhancer 3b</fullName>
    </submittedName>
</protein>